<keyword evidence="2 9" id="KW-0812">Transmembrane</keyword>
<evidence type="ECO:0000256" key="9">
    <source>
        <dbReference type="SAM" id="Phobius"/>
    </source>
</evidence>
<comment type="subcellular location">
    <subcellularLocation>
        <location evidence="1">Mitochondrion inner membrane</location>
        <topology evidence="1">Single-pass membrane protein</topology>
    </subcellularLocation>
</comment>
<name>A0A0F2LQU2_SPOSC</name>
<evidence type="ECO:0000259" key="10">
    <source>
        <dbReference type="PROSITE" id="PS51758"/>
    </source>
</evidence>
<keyword evidence="6 9" id="KW-0472">Membrane</keyword>
<reference evidence="11 12" key="2">
    <citation type="journal article" date="2015" name="Eukaryot. Cell">
        <title>Asexual propagation of a virulent clone complex in a human and feline outbreak of sporotrichosis.</title>
        <authorList>
            <person name="Teixeira Mde M."/>
            <person name="Rodrigues A.M."/>
            <person name="Tsui C.K."/>
            <person name="de Almeida L.G."/>
            <person name="Van Diepeningen A.D."/>
            <person name="van den Ende B.G."/>
            <person name="Fernandes G.F."/>
            <person name="Kano R."/>
            <person name="Hamelin R.C."/>
            <person name="Lopes-Bezerra L.M."/>
            <person name="Vasconcelos A.T."/>
            <person name="de Hoog S."/>
            <person name="de Camargo Z.P."/>
            <person name="Felipe M.S."/>
        </authorList>
    </citation>
    <scope>NUCLEOTIDE SEQUENCE [LARGE SCALE GENOMIC DNA]</scope>
    <source>
        <strain evidence="11 12">1099-18</strain>
    </source>
</reference>
<evidence type="ECO:0000313" key="11">
    <source>
        <dbReference type="EMBL" id="KJR79923.1"/>
    </source>
</evidence>
<evidence type="ECO:0000256" key="4">
    <source>
        <dbReference type="ARBA" id="ARBA00022989"/>
    </source>
</evidence>
<dbReference type="GO" id="GO:0030003">
    <property type="term" value="P:intracellular monoatomic cation homeostasis"/>
    <property type="evidence" value="ECO:0007669"/>
    <property type="project" value="TreeGrafter"/>
</dbReference>
<evidence type="ECO:0000256" key="2">
    <source>
        <dbReference type="ARBA" id="ARBA00022692"/>
    </source>
</evidence>
<dbReference type="KEGG" id="ssck:SPSK_00544"/>
<dbReference type="Pfam" id="PF07766">
    <property type="entry name" value="LETM1_RBD"/>
    <property type="match status" value="1"/>
</dbReference>
<feature type="region of interest" description="Disordered" evidence="8">
    <location>
        <begin position="85"/>
        <end position="133"/>
    </location>
</feature>
<dbReference type="GO" id="GO:0005743">
    <property type="term" value="C:mitochondrial inner membrane"/>
    <property type="evidence" value="ECO:0007669"/>
    <property type="project" value="UniProtKB-SubCell"/>
</dbReference>
<keyword evidence="5 7" id="KW-0496">Mitochondrion</keyword>
<dbReference type="EMBL" id="AXCR01000012">
    <property type="protein sequence ID" value="KJR79923.1"/>
    <property type="molecule type" value="Genomic_DNA"/>
</dbReference>
<evidence type="ECO:0000256" key="6">
    <source>
        <dbReference type="ARBA" id="ARBA00023136"/>
    </source>
</evidence>
<gene>
    <name evidence="11" type="ORF">SPSK_00544</name>
</gene>
<feature type="domain" description="Letm1 RBD" evidence="10">
    <location>
        <begin position="219"/>
        <end position="402"/>
    </location>
</feature>
<evidence type="ECO:0000256" key="1">
    <source>
        <dbReference type="ARBA" id="ARBA00004434"/>
    </source>
</evidence>
<reference evidence="11 12" key="1">
    <citation type="journal article" date="2014" name="BMC Genomics">
        <title>Comparative genomics of the major fungal agents of human and animal Sporotrichosis: Sporothrix schenckii and Sporothrix brasiliensis.</title>
        <authorList>
            <person name="Teixeira M.M."/>
            <person name="de Almeida L.G."/>
            <person name="Kubitschek-Barreira P."/>
            <person name="Alves F.L."/>
            <person name="Kioshima E.S."/>
            <person name="Abadio A.K."/>
            <person name="Fernandes L."/>
            <person name="Derengowski L.S."/>
            <person name="Ferreira K.S."/>
            <person name="Souza R.C."/>
            <person name="Ruiz J.C."/>
            <person name="de Andrade N.C."/>
            <person name="Paes H.C."/>
            <person name="Nicola A.M."/>
            <person name="Albuquerque P."/>
            <person name="Gerber A.L."/>
            <person name="Martins V.P."/>
            <person name="Peconick L.D."/>
            <person name="Neto A.V."/>
            <person name="Chaucanez C.B."/>
            <person name="Silva P.A."/>
            <person name="Cunha O.L."/>
            <person name="de Oliveira F.F."/>
            <person name="dos Santos T.C."/>
            <person name="Barros A.L."/>
            <person name="Soares M.A."/>
            <person name="de Oliveira L.M."/>
            <person name="Marini M.M."/>
            <person name="Villalobos-Duno H."/>
            <person name="Cunha M.M."/>
            <person name="de Hoog S."/>
            <person name="da Silveira J.F."/>
            <person name="Henrissat B."/>
            <person name="Nino-Vega G.A."/>
            <person name="Cisalpino P.S."/>
            <person name="Mora-Montes H.M."/>
            <person name="Almeida S.R."/>
            <person name="Stajich J.E."/>
            <person name="Lopes-Bezerra L.M."/>
            <person name="Vasconcelos A.T."/>
            <person name="Felipe M.S."/>
        </authorList>
    </citation>
    <scope>NUCLEOTIDE SEQUENCE [LARGE SCALE GENOMIC DNA]</scope>
    <source>
        <strain evidence="11 12">1099-18</strain>
    </source>
</reference>
<dbReference type="AlphaFoldDB" id="A0A0F2LQU2"/>
<protein>
    <submittedName>
        <fullName evidence="11">Letm1-like protein</fullName>
    </submittedName>
</protein>
<comment type="caution">
    <text evidence="11">The sequence shown here is derived from an EMBL/GenBank/DDBJ whole genome shotgun (WGS) entry which is preliminary data.</text>
</comment>
<keyword evidence="4 9" id="KW-1133">Transmembrane helix</keyword>
<dbReference type="VEuPathDB" id="FungiDB:SPSK_00544"/>
<proteinExistence type="predicted"/>
<dbReference type="RefSeq" id="XP_016582599.1">
    <property type="nucleotide sequence ID" value="XM_016727510.1"/>
</dbReference>
<feature type="transmembrane region" description="Helical" evidence="9">
    <location>
        <begin position="203"/>
        <end position="224"/>
    </location>
</feature>
<sequence length="402" mass="43851">MTPTTQLCAVRASMLLPIFNGRALATAGPSKPSGIMHSVVAAYSNRCHSKYHSTYHSSGLPLRPTATTRSATPYTLTRPTAAFATPLARPVSSSSTSQSNPSAAAVTAPTLTPSAANPPHTTRPPPLMLPERKPESSTFSHLLATGKAYLAFYKTGLRYLFANTKLVRGMDANNDTADAVKAGHATRSDLLLRRRWGHDMRRLPLFGLLLLICGEFTPFVVLVFPHVVPYPCRIPKQVEQLQRKAESRRQHAFVAYGEETVASAPTAESTIRGRHATAARDVLISRSLGLIAPFWDRIGLVSGVPGLAHRAVERHLAFLAEDDALLRQAGGVLALEPEEVLLASADRGLDVVGQDEGRLRERLVRWLQLTQPQNNDVDGNVVHEQMLTLLTKRPEAWPPKKV</sequence>
<evidence type="ECO:0000313" key="12">
    <source>
        <dbReference type="Proteomes" id="UP000033710"/>
    </source>
</evidence>
<dbReference type="Proteomes" id="UP000033710">
    <property type="component" value="Unassembled WGS sequence"/>
</dbReference>
<dbReference type="GO" id="GO:0043022">
    <property type="term" value="F:ribosome binding"/>
    <property type="evidence" value="ECO:0007669"/>
    <property type="project" value="InterPro"/>
</dbReference>
<feature type="compositionally biased region" description="Low complexity" evidence="8">
    <location>
        <begin position="92"/>
        <end position="105"/>
    </location>
</feature>
<dbReference type="InterPro" id="IPR044202">
    <property type="entry name" value="LETM1/MDM38-like"/>
</dbReference>
<keyword evidence="3" id="KW-0999">Mitochondrion inner membrane</keyword>
<dbReference type="PANTHER" id="PTHR14009">
    <property type="entry name" value="LEUCINE ZIPPER-EF-HAND CONTAINING TRANSMEMBRANE PROTEIN"/>
    <property type="match status" value="1"/>
</dbReference>
<evidence type="ECO:0000256" key="3">
    <source>
        <dbReference type="ARBA" id="ARBA00022792"/>
    </source>
</evidence>
<dbReference type="PANTHER" id="PTHR14009:SF6">
    <property type="entry name" value="LETM1 RBD DOMAIN-CONTAINING PROTEIN"/>
    <property type="match status" value="1"/>
</dbReference>
<organism evidence="11 12">
    <name type="scientific">Sporothrix schenckii 1099-18</name>
    <dbReference type="NCBI Taxonomy" id="1397361"/>
    <lineage>
        <taxon>Eukaryota</taxon>
        <taxon>Fungi</taxon>
        <taxon>Dikarya</taxon>
        <taxon>Ascomycota</taxon>
        <taxon>Pezizomycotina</taxon>
        <taxon>Sordariomycetes</taxon>
        <taxon>Sordariomycetidae</taxon>
        <taxon>Ophiostomatales</taxon>
        <taxon>Ophiostomataceae</taxon>
        <taxon>Sporothrix</taxon>
    </lineage>
</organism>
<dbReference type="GeneID" id="27662787"/>
<dbReference type="InterPro" id="IPR033122">
    <property type="entry name" value="LETM1-like_RBD"/>
</dbReference>
<evidence type="ECO:0000256" key="7">
    <source>
        <dbReference type="PROSITE-ProRule" id="PRU01094"/>
    </source>
</evidence>
<accession>A0A0F2LQU2</accession>
<evidence type="ECO:0000256" key="8">
    <source>
        <dbReference type="SAM" id="MobiDB-lite"/>
    </source>
</evidence>
<dbReference type="OrthoDB" id="73691at2759"/>
<evidence type="ECO:0000256" key="5">
    <source>
        <dbReference type="ARBA" id="ARBA00023128"/>
    </source>
</evidence>
<dbReference type="PROSITE" id="PS51758">
    <property type="entry name" value="LETM1_RBD"/>
    <property type="match status" value="1"/>
</dbReference>